<dbReference type="PROSITE" id="PS50937">
    <property type="entry name" value="HTH_MERR_2"/>
    <property type="match status" value="1"/>
</dbReference>
<dbReference type="EMBL" id="MAAO01000002">
    <property type="protein sequence ID" value="OUS00193.1"/>
    <property type="molecule type" value="Genomic_DNA"/>
</dbReference>
<comment type="caution">
    <text evidence="3">The sequence shown here is derived from an EMBL/GenBank/DDBJ whole genome shotgun (WGS) entry which is preliminary data.</text>
</comment>
<dbReference type="Proteomes" id="UP000196531">
    <property type="component" value="Unassembled WGS sequence"/>
</dbReference>
<dbReference type="InterPro" id="IPR047057">
    <property type="entry name" value="MerR_fam"/>
</dbReference>
<evidence type="ECO:0000313" key="4">
    <source>
        <dbReference type="Proteomes" id="UP000196531"/>
    </source>
</evidence>
<gene>
    <name evidence="3" type="ORF">A9Q84_03140</name>
</gene>
<name>A0A1Y5FIL9_9BACT</name>
<sequence>MITIKDFSKETDFSVRMLRYLEEVGVLVPVRDDNNYRLYNVDQIIEAKKIKRLQNLGIQLKEIELIKSTDIKLQLDVLEKVLIREQEIAELKSDSIPELKNIIDHLRKENCSLESYFENEKPKPRKMKTLGGEEKFHRTAYSIPILRNIYEDHLTIDANIELIATDLMKFSEWFENCDYDPDVFSVLRESSFVFGKNILENFIAGYEMAWKKFLPEMGFQKMDDFTKQDVEQLMGPHDIVIRSTFKYVDSGVEGEIVIPYAPIYTMSQLSNKI</sequence>
<proteinExistence type="predicted"/>
<reference evidence="4" key="1">
    <citation type="journal article" date="2017" name="Proc. Natl. Acad. Sci. U.S.A.">
        <title>Simulation of Deepwater Horizon oil plume reveals substrate specialization within a complex community of hydrocarbon-degraders.</title>
        <authorList>
            <person name="Hu P."/>
            <person name="Dubinsky E.A."/>
            <person name="Probst A.J."/>
            <person name="Wang J."/>
            <person name="Sieber C.M.K."/>
            <person name="Tom L.M."/>
            <person name="Gardinali P."/>
            <person name="Banfield J.F."/>
            <person name="Atlas R.M."/>
            <person name="Andersen G.L."/>
        </authorList>
    </citation>
    <scope>NUCLEOTIDE SEQUENCE [LARGE SCALE GENOMIC DNA]</scope>
</reference>
<organism evidence="3 4">
    <name type="scientific">Halobacteriovorax marinus</name>
    <dbReference type="NCBI Taxonomy" id="97084"/>
    <lineage>
        <taxon>Bacteria</taxon>
        <taxon>Pseudomonadati</taxon>
        <taxon>Bdellovibrionota</taxon>
        <taxon>Bacteriovoracia</taxon>
        <taxon>Bacteriovoracales</taxon>
        <taxon>Halobacteriovoraceae</taxon>
        <taxon>Halobacteriovorax</taxon>
    </lineage>
</organism>
<dbReference type="InterPro" id="IPR009061">
    <property type="entry name" value="DNA-bd_dom_put_sf"/>
</dbReference>
<dbReference type="Pfam" id="PF13411">
    <property type="entry name" value="MerR_1"/>
    <property type="match status" value="1"/>
</dbReference>
<accession>A0A1Y5FIL9</accession>
<dbReference type="PANTHER" id="PTHR30204:SF97">
    <property type="entry name" value="MERR FAMILY REGULATORY PROTEIN"/>
    <property type="match status" value="1"/>
</dbReference>
<dbReference type="Gene3D" id="1.10.1660.10">
    <property type="match status" value="1"/>
</dbReference>
<dbReference type="SUPFAM" id="SSF46955">
    <property type="entry name" value="Putative DNA-binding domain"/>
    <property type="match status" value="1"/>
</dbReference>
<protein>
    <recommendedName>
        <fullName evidence="2">HTH merR-type domain-containing protein</fullName>
    </recommendedName>
</protein>
<dbReference type="GO" id="GO:0003677">
    <property type="term" value="F:DNA binding"/>
    <property type="evidence" value="ECO:0007669"/>
    <property type="project" value="UniProtKB-KW"/>
</dbReference>
<dbReference type="GO" id="GO:0003700">
    <property type="term" value="F:DNA-binding transcription factor activity"/>
    <property type="evidence" value="ECO:0007669"/>
    <property type="project" value="InterPro"/>
</dbReference>
<evidence type="ECO:0000313" key="3">
    <source>
        <dbReference type="EMBL" id="OUS00193.1"/>
    </source>
</evidence>
<keyword evidence="1" id="KW-0238">DNA-binding</keyword>
<dbReference type="AlphaFoldDB" id="A0A1Y5FIL9"/>
<feature type="domain" description="HTH merR-type" evidence="2">
    <location>
        <begin position="1"/>
        <end position="69"/>
    </location>
</feature>
<dbReference type="InterPro" id="IPR000551">
    <property type="entry name" value="MerR-type_HTH_dom"/>
</dbReference>
<dbReference type="SMART" id="SM00422">
    <property type="entry name" value="HTH_MERR"/>
    <property type="match status" value="1"/>
</dbReference>
<dbReference type="PANTHER" id="PTHR30204">
    <property type="entry name" value="REDOX-CYCLING DRUG-SENSING TRANSCRIPTIONAL ACTIVATOR SOXR"/>
    <property type="match status" value="1"/>
</dbReference>
<evidence type="ECO:0000256" key="1">
    <source>
        <dbReference type="ARBA" id="ARBA00023125"/>
    </source>
</evidence>
<dbReference type="CDD" id="cd00592">
    <property type="entry name" value="HTH_MerR-like"/>
    <property type="match status" value="1"/>
</dbReference>
<evidence type="ECO:0000259" key="2">
    <source>
        <dbReference type="PROSITE" id="PS50937"/>
    </source>
</evidence>